<dbReference type="Gene3D" id="3.50.50.60">
    <property type="entry name" value="FAD/NAD(P)-binding domain"/>
    <property type="match status" value="1"/>
</dbReference>
<dbReference type="Pfam" id="PF01593">
    <property type="entry name" value="Amino_oxidase"/>
    <property type="match status" value="1"/>
</dbReference>
<name>A0A9E7A2K3_9HYPH</name>
<evidence type="ECO:0000256" key="3">
    <source>
        <dbReference type="ARBA" id="ARBA00012535"/>
    </source>
</evidence>
<dbReference type="KEGG" id="apol:K9D25_21040"/>
<dbReference type="PANTHER" id="PTHR10742">
    <property type="entry name" value="FLAVIN MONOAMINE OXIDASE"/>
    <property type="match status" value="1"/>
</dbReference>
<gene>
    <name evidence="8" type="ORF">K9D25_21040</name>
</gene>
<dbReference type="SUPFAM" id="SSF54373">
    <property type="entry name" value="FAD-linked reductases, C-terminal domain"/>
    <property type="match status" value="1"/>
</dbReference>
<dbReference type="Proteomes" id="UP000831684">
    <property type="component" value="Plasmid pA"/>
</dbReference>
<evidence type="ECO:0000256" key="2">
    <source>
        <dbReference type="ARBA" id="ARBA00005833"/>
    </source>
</evidence>
<dbReference type="InterPro" id="IPR036188">
    <property type="entry name" value="FAD/NAD-bd_sf"/>
</dbReference>
<dbReference type="PRINTS" id="PR00420">
    <property type="entry name" value="RNGMNOXGNASE"/>
</dbReference>
<evidence type="ECO:0000256" key="1">
    <source>
        <dbReference type="ARBA" id="ARBA00004814"/>
    </source>
</evidence>
<keyword evidence="5" id="KW-0073">Auxin biosynthesis</keyword>
<dbReference type="SUPFAM" id="SSF51905">
    <property type="entry name" value="FAD/NAD(P)-binding domain"/>
    <property type="match status" value="1"/>
</dbReference>
<dbReference type="InterPro" id="IPR050281">
    <property type="entry name" value="Flavin_monoamine_oxidase"/>
</dbReference>
<dbReference type="PANTHER" id="PTHR10742:SF410">
    <property type="entry name" value="LYSINE-SPECIFIC HISTONE DEMETHYLASE 2"/>
    <property type="match status" value="1"/>
</dbReference>
<protein>
    <recommendedName>
        <fullName evidence="4">Tryptophan 2-monooxygenase</fullName>
        <ecNumber evidence="3">1.13.12.3</ecNumber>
    </recommendedName>
</protein>
<evidence type="ECO:0000256" key="6">
    <source>
        <dbReference type="ARBA" id="ARBA00047321"/>
    </source>
</evidence>
<organism evidence="8 9">
    <name type="scientific">Ancylobacter polymorphus</name>
    <dbReference type="NCBI Taxonomy" id="223390"/>
    <lineage>
        <taxon>Bacteria</taxon>
        <taxon>Pseudomonadati</taxon>
        <taxon>Pseudomonadota</taxon>
        <taxon>Alphaproteobacteria</taxon>
        <taxon>Hyphomicrobiales</taxon>
        <taxon>Xanthobacteraceae</taxon>
        <taxon>Ancylobacter</taxon>
    </lineage>
</organism>
<evidence type="ECO:0000313" key="8">
    <source>
        <dbReference type="EMBL" id="UOK73380.1"/>
    </source>
</evidence>
<dbReference type="RefSeq" id="WP_244451059.1">
    <property type="nucleotide sequence ID" value="NZ_CP083240.1"/>
</dbReference>
<dbReference type="EMBL" id="CP083240">
    <property type="protein sequence ID" value="UOK73380.1"/>
    <property type="molecule type" value="Genomic_DNA"/>
</dbReference>
<reference evidence="8" key="1">
    <citation type="submission" date="2021-09" db="EMBL/GenBank/DDBJ databases">
        <title>Network and meta-omics reveal the key degrader and cooperation patterns in an efficient 1,4-dioxane-degrading microbial community.</title>
        <authorList>
            <person name="Dai C."/>
        </authorList>
    </citation>
    <scope>NUCLEOTIDE SEQUENCE</scope>
    <source>
        <strain evidence="8">ZM13</strain>
        <plasmid evidence="8">pA</plasmid>
    </source>
</reference>
<evidence type="ECO:0000313" key="9">
    <source>
        <dbReference type="Proteomes" id="UP000831684"/>
    </source>
</evidence>
<dbReference type="AlphaFoldDB" id="A0A9E7A2K3"/>
<accession>A0A9E7A2K3</accession>
<comment type="pathway">
    <text evidence="1">Plant hormone metabolism; auxin biosynthesis.</text>
</comment>
<keyword evidence="8" id="KW-0614">Plasmid</keyword>
<comment type="catalytic activity">
    <reaction evidence="6">
        <text>L-tryptophan + O2 = indole-3-acetamide + CO2 + H2O</text>
        <dbReference type="Rhea" id="RHEA:16165"/>
        <dbReference type="ChEBI" id="CHEBI:15377"/>
        <dbReference type="ChEBI" id="CHEBI:15379"/>
        <dbReference type="ChEBI" id="CHEBI:16031"/>
        <dbReference type="ChEBI" id="CHEBI:16526"/>
        <dbReference type="ChEBI" id="CHEBI:57912"/>
        <dbReference type="EC" id="1.13.12.3"/>
    </reaction>
</comment>
<comment type="similarity">
    <text evidence="2">Belongs to the tryptophan 2-monooxygenase family.</text>
</comment>
<dbReference type="EC" id="1.13.12.3" evidence="3"/>
<evidence type="ECO:0000256" key="5">
    <source>
        <dbReference type="ARBA" id="ARBA00023070"/>
    </source>
</evidence>
<proteinExistence type="inferred from homology"/>
<evidence type="ECO:0000256" key="4">
    <source>
        <dbReference type="ARBA" id="ARBA00017871"/>
    </source>
</evidence>
<sequence>MNTDIDIGIVGGGAAGIAAARRLAKSGFSILLLEASSRLGGRAWTSEVAGLPLDLGCGWLHSAERNPWTAVAEASGFVVDRREAAWSAQDDGLRPSPNELRAARQAFADWERRLPALVPASDCAADALVPGCEWNPYIRAICGFSNGVTPDHLSAGDYLAYDQACSYRNWRTPDGYGTLIASSLPSSVPVRLGTPVCAVAEHGHGVKITTARGSILARAVILTVSTAVLKSGAIDLPPALDPWRDAASLLPLGQDEKLFLKIDGETAFVSETHLFGDLYDSRTCAFYIRPFGWPIIEGYLGGDSARILARDGLVAGFDLAVEQLVKLVGSDIRSKLKPLAGSNWSNSDRIGGSYSCALPGHASARRQLARPWNGRIFFAGEATHVHDFSTAHGAHDSGLRAAEEAVAALERQRESVGG</sequence>
<geneLocation type="plasmid" evidence="8 9">
    <name>pA</name>
</geneLocation>
<dbReference type="InterPro" id="IPR002937">
    <property type="entry name" value="Amino_oxidase"/>
</dbReference>
<dbReference type="GO" id="GO:0009851">
    <property type="term" value="P:auxin biosynthetic process"/>
    <property type="evidence" value="ECO:0007669"/>
    <property type="project" value="UniProtKB-KW"/>
</dbReference>
<feature type="domain" description="Amine oxidase" evidence="7">
    <location>
        <begin position="166"/>
        <end position="404"/>
    </location>
</feature>
<dbReference type="Pfam" id="PF13450">
    <property type="entry name" value="NAD_binding_8"/>
    <property type="match status" value="1"/>
</dbReference>
<evidence type="ECO:0000259" key="7">
    <source>
        <dbReference type="Pfam" id="PF01593"/>
    </source>
</evidence>
<dbReference type="GO" id="GO:0050361">
    <property type="term" value="F:tryptophan 2-monooxygenase activity"/>
    <property type="evidence" value="ECO:0007669"/>
    <property type="project" value="UniProtKB-EC"/>
</dbReference>